<proteinExistence type="predicted"/>
<protein>
    <recommendedName>
        <fullName evidence="3">DNA-binding protein</fullName>
    </recommendedName>
</protein>
<reference evidence="1 2" key="1">
    <citation type="submission" date="2018-10" db="EMBL/GenBank/DDBJ databases">
        <title>Draft Genome Sequence of Anaerotignum sp. KCTC 15736.</title>
        <authorList>
            <person name="Choi S.H."/>
            <person name="Kim J.S."/>
            <person name="Kang S.W."/>
            <person name="Lee J.S."/>
            <person name="Park S.H."/>
        </authorList>
    </citation>
    <scope>NUCLEOTIDE SEQUENCE [LARGE SCALE GENOMIC DNA]</scope>
    <source>
        <strain evidence="1 2">KCTC 15736</strain>
    </source>
</reference>
<gene>
    <name evidence="1" type="ORF">KGMB03357_03040</name>
</gene>
<keyword evidence="2" id="KW-1185">Reference proteome</keyword>
<comment type="caution">
    <text evidence="1">The sequence shown here is derived from an EMBL/GenBank/DDBJ whole genome shotgun (WGS) entry which is preliminary data.</text>
</comment>
<sequence>MYYSKERIIIIFGGIDMDYMILKEASAKWGVTPRWINYFCSGGRIPGPVKMGMVWLIPKSA</sequence>
<dbReference type="Proteomes" id="UP000287361">
    <property type="component" value="Unassembled WGS sequence"/>
</dbReference>
<evidence type="ECO:0000313" key="2">
    <source>
        <dbReference type="Proteomes" id="UP000287361"/>
    </source>
</evidence>
<dbReference type="AlphaFoldDB" id="A0A401LAQ8"/>
<evidence type="ECO:0000313" key="1">
    <source>
        <dbReference type="EMBL" id="GCB28643.1"/>
    </source>
</evidence>
<accession>A0A401LAQ8</accession>
<organism evidence="1 2">
    <name type="scientific">Anaerotignum faecicola</name>
    <dbReference type="NCBI Taxonomy" id="2358141"/>
    <lineage>
        <taxon>Bacteria</taxon>
        <taxon>Bacillati</taxon>
        <taxon>Bacillota</taxon>
        <taxon>Clostridia</taxon>
        <taxon>Lachnospirales</taxon>
        <taxon>Anaerotignaceae</taxon>
        <taxon>Anaerotignum</taxon>
    </lineage>
</organism>
<evidence type="ECO:0008006" key="3">
    <source>
        <dbReference type="Google" id="ProtNLM"/>
    </source>
</evidence>
<name>A0A401LAQ8_9FIRM</name>
<dbReference type="EMBL" id="BHVZ01000001">
    <property type="protein sequence ID" value="GCB28643.1"/>
    <property type="molecule type" value="Genomic_DNA"/>
</dbReference>